<sequence>MEPDRRAGAGDEGRGLVASLAAGTPLTISVPQIRPGLDVISGGEALDDLAGILLSRHTRGGAIADVLAQPLAELLEEANYDLVIIDCPPGDPTYNSSR</sequence>
<dbReference type="OrthoDB" id="128708at2"/>
<dbReference type="RefSeq" id="WP_124800144.1">
    <property type="nucleotide sequence ID" value="NZ_CP034170.1"/>
</dbReference>
<evidence type="ECO:0000313" key="1">
    <source>
        <dbReference type="EMBL" id="AZI59240.1"/>
    </source>
</evidence>
<dbReference type="Gene3D" id="3.40.50.300">
    <property type="entry name" value="P-loop containing nucleotide triphosphate hydrolases"/>
    <property type="match status" value="1"/>
</dbReference>
<reference evidence="1 2" key="1">
    <citation type="submission" date="2018-11" db="EMBL/GenBank/DDBJ databases">
        <authorList>
            <person name="Da X."/>
        </authorList>
    </citation>
    <scope>NUCLEOTIDE SEQUENCE [LARGE SCALE GENOMIC DNA]</scope>
    <source>
        <strain evidence="1 2">S14-144</strain>
    </source>
</reference>
<gene>
    <name evidence="1" type="ORF">EH165_14925</name>
</gene>
<dbReference type="KEGG" id="nak:EH165_14925"/>
<evidence type="ECO:0008006" key="3">
    <source>
        <dbReference type="Google" id="ProtNLM"/>
    </source>
</evidence>
<organism evidence="1 2">
    <name type="scientific">Nakamurella antarctica</name>
    <dbReference type="NCBI Taxonomy" id="1902245"/>
    <lineage>
        <taxon>Bacteria</taxon>
        <taxon>Bacillati</taxon>
        <taxon>Actinomycetota</taxon>
        <taxon>Actinomycetes</taxon>
        <taxon>Nakamurellales</taxon>
        <taxon>Nakamurellaceae</taxon>
        <taxon>Nakamurella</taxon>
    </lineage>
</organism>
<accession>A0A3G8ZPQ1</accession>
<proteinExistence type="predicted"/>
<keyword evidence="2" id="KW-1185">Reference proteome</keyword>
<reference evidence="1 2" key="2">
    <citation type="submission" date="2018-12" db="EMBL/GenBank/DDBJ databases">
        <title>Nakamurella antarcticus sp. nov., isolated from Antarctica South Shetland Islands soil.</title>
        <authorList>
            <person name="Peng F."/>
        </authorList>
    </citation>
    <scope>NUCLEOTIDE SEQUENCE [LARGE SCALE GENOMIC DNA]</scope>
    <source>
        <strain evidence="1 2">S14-144</strain>
    </source>
</reference>
<name>A0A3G8ZPQ1_9ACTN</name>
<protein>
    <recommendedName>
        <fullName evidence="3">AAA domain-containing protein</fullName>
    </recommendedName>
</protein>
<dbReference type="AlphaFoldDB" id="A0A3G8ZPQ1"/>
<dbReference type="SUPFAM" id="SSF52540">
    <property type="entry name" value="P-loop containing nucleoside triphosphate hydrolases"/>
    <property type="match status" value="1"/>
</dbReference>
<dbReference type="Proteomes" id="UP000268084">
    <property type="component" value="Chromosome"/>
</dbReference>
<evidence type="ECO:0000313" key="2">
    <source>
        <dbReference type="Proteomes" id="UP000268084"/>
    </source>
</evidence>
<dbReference type="InterPro" id="IPR027417">
    <property type="entry name" value="P-loop_NTPase"/>
</dbReference>
<dbReference type="EMBL" id="CP034170">
    <property type="protein sequence ID" value="AZI59240.1"/>
    <property type="molecule type" value="Genomic_DNA"/>
</dbReference>